<sequence length="166" mass="17495">MGVAGCGKSSLGAALAERLGFELIEGDDHHSPGNRDKMRQGTPLTDADRDGWLTTLAGLLAQHPGGAVLTCSALRRAYRERLRAAAPGLRFVFLDLTPALAQQRVSARSAHFFSSSLVDSQFATLESPVGEPGVLRVDAAAPLTQLVDEAVAWCHATATPHNPEAA</sequence>
<dbReference type="Gene3D" id="3.40.50.300">
    <property type="entry name" value="P-loop containing nucleotide triphosphate hydrolases"/>
    <property type="match status" value="1"/>
</dbReference>
<dbReference type="GO" id="GO:0046316">
    <property type="term" value="F:gluconokinase activity"/>
    <property type="evidence" value="ECO:0007669"/>
    <property type="project" value="UniProtKB-EC"/>
</dbReference>
<dbReference type="GO" id="GO:0005737">
    <property type="term" value="C:cytoplasm"/>
    <property type="evidence" value="ECO:0007669"/>
    <property type="project" value="TreeGrafter"/>
</dbReference>
<comment type="similarity">
    <text evidence="2 9">Belongs to the gluconokinase GntK/GntV family.</text>
</comment>
<keyword evidence="4 9" id="KW-0808">Transferase</keyword>
<dbReference type="GO" id="GO:0005975">
    <property type="term" value="P:carbohydrate metabolic process"/>
    <property type="evidence" value="ECO:0007669"/>
    <property type="project" value="InterPro"/>
</dbReference>
<protein>
    <recommendedName>
        <fullName evidence="3 9">Gluconokinase</fullName>
        <ecNumber evidence="3 9">2.7.1.12</ecNumber>
    </recommendedName>
</protein>
<evidence type="ECO:0000256" key="3">
    <source>
        <dbReference type="ARBA" id="ARBA00012054"/>
    </source>
</evidence>
<keyword evidence="7 9" id="KW-0067">ATP-binding</keyword>
<organism evidence="11 12">
    <name type="scientific">Hydrogenophaga aromaticivorans</name>
    <dbReference type="NCBI Taxonomy" id="2610898"/>
    <lineage>
        <taxon>Bacteria</taxon>
        <taxon>Pseudomonadati</taxon>
        <taxon>Pseudomonadota</taxon>
        <taxon>Betaproteobacteria</taxon>
        <taxon>Burkholderiales</taxon>
        <taxon>Comamonadaceae</taxon>
        <taxon>Hydrogenophaga</taxon>
    </lineage>
</organism>
<feature type="region of interest" description="Disordered" evidence="10">
    <location>
        <begin position="26"/>
        <end position="45"/>
    </location>
</feature>
<evidence type="ECO:0000256" key="2">
    <source>
        <dbReference type="ARBA" id="ARBA00008420"/>
    </source>
</evidence>
<dbReference type="InterPro" id="IPR027417">
    <property type="entry name" value="P-loop_NTPase"/>
</dbReference>
<dbReference type="AlphaFoldDB" id="A0A7Y8H1W6"/>
<gene>
    <name evidence="11" type="ORF">F3K02_25465</name>
</gene>
<dbReference type="Proteomes" id="UP000545507">
    <property type="component" value="Unassembled WGS sequence"/>
</dbReference>
<keyword evidence="6 9" id="KW-0418">Kinase</keyword>
<comment type="caution">
    <text evidence="11">The sequence shown here is derived from an EMBL/GenBank/DDBJ whole genome shotgun (WGS) entry which is preliminary data.</text>
</comment>
<dbReference type="PANTHER" id="PTHR43442:SF3">
    <property type="entry name" value="GLUCONOKINASE-RELATED"/>
    <property type="match status" value="1"/>
</dbReference>
<evidence type="ECO:0000256" key="9">
    <source>
        <dbReference type="RuleBase" id="RU363066"/>
    </source>
</evidence>
<keyword evidence="5 9" id="KW-0547">Nucleotide-binding</keyword>
<evidence type="ECO:0000256" key="10">
    <source>
        <dbReference type="SAM" id="MobiDB-lite"/>
    </source>
</evidence>
<dbReference type="SUPFAM" id="SSF52540">
    <property type="entry name" value="P-loop containing nucleoside triphosphate hydrolases"/>
    <property type="match status" value="1"/>
</dbReference>
<name>A0A7Y8H1W6_9BURK</name>
<comment type="catalytic activity">
    <reaction evidence="8 9">
        <text>D-gluconate + ATP = 6-phospho-D-gluconate + ADP + H(+)</text>
        <dbReference type="Rhea" id="RHEA:19433"/>
        <dbReference type="ChEBI" id="CHEBI:15378"/>
        <dbReference type="ChEBI" id="CHEBI:18391"/>
        <dbReference type="ChEBI" id="CHEBI:30616"/>
        <dbReference type="ChEBI" id="CHEBI:58759"/>
        <dbReference type="ChEBI" id="CHEBI:456216"/>
        <dbReference type="EC" id="2.7.1.12"/>
    </reaction>
</comment>
<dbReference type="Pfam" id="PF13671">
    <property type="entry name" value="AAA_33"/>
    <property type="match status" value="1"/>
</dbReference>
<evidence type="ECO:0000256" key="6">
    <source>
        <dbReference type="ARBA" id="ARBA00022777"/>
    </source>
</evidence>
<feature type="compositionally biased region" description="Basic and acidic residues" evidence="10">
    <location>
        <begin position="26"/>
        <end position="39"/>
    </location>
</feature>
<evidence type="ECO:0000256" key="7">
    <source>
        <dbReference type="ARBA" id="ARBA00022840"/>
    </source>
</evidence>
<dbReference type="PANTHER" id="PTHR43442">
    <property type="entry name" value="GLUCONOKINASE-RELATED"/>
    <property type="match status" value="1"/>
</dbReference>
<comment type="pathway">
    <text evidence="1">Carbohydrate acid metabolism.</text>
</comment>
<dbReference type="NCBIfam" id="TIGR01313">
    <property type="entry name" value="therm_gnt_kin"/>
    <property type="match status" value="1"/>
</dbReference>
<reference evidence="11 12" key="1">
    <citation type="submission" date="2019-09" db="EMBL/GenBank/DDBJ databases">
        <title>Hydrogenophaga aromatica sp. nov., isolated from a para-xylene-degrading enrichment culture.</title>
        <authorList>
            <person name="Tancsics A."/>
            <person name="Banerjee S."/>
        </authorList>
    </citation>
    <scope>NUCLEOTIDE SEQUENCE [LARGE SCALE GENOMIC DNA]</scope>
    <source>
        <strain evidence="11 12">D2P1</strain>
    </source>
</reference>
<dbReference type="InterPro" id="IPR006001">
    <property type="entry name" value="Therm_gnt_kin"/>
</dbReference>
<evidence type="ECO:0000256" key="8">
    <source>
        <dbReference type="ARBA" id="ARBA00048090"/>
    </source>
</evidence>
<proteinExistence type="inferred from homology"/>
<evidence type="ECO:0000313" key="11">
    <source>
        <dbReference type="EMBL" id="NWF48581.1"/>
    </source>
</evidence>
<keyword evidence="12" id="KW-1185">Reference proteome</keyword>
<dbReference type="EC" id="2.7.1.12" evidence="3 9"/>
<dbReference type="EMBL" id="VYGV01000028">
    <property type="protein sequence ID" value="NWF48581.1"/>
    <property type="molecule type" value="Genomic_DNA"/>
</dbReference>
<dbReference type="GO" id="GO:0005524">
    <property type="term" value="F:ATP binding"/>
    <property type="evidence" value="ECO:0007669"/>
    <property type="project" value="UniProtKB-KW"/>
</dbReference>
<accession>A0A7Y8H1W6</accession>
<evidence type="ECO:0000256" key="4">
    <source>
        <dbReference type="ARBA" id="ARBA00022679"/>
    </source>
</evidence>
<evidence type="ECO:0000313" key="12">
    <source>
        <dbReference type="Proteomes" id="UP000545507"/>
    </source>
</evidence>
<dbReference type="CDD" id="cd02021">
    <property type="entry name" value="GntK"/>
    <property type="match status" value="1"/>
</dbReference>
<evidence type="ECO:0000256" key="1">
    <source>
        <dbReference type="ARBA" id="ARBA00004761"/>
    </source>
</evidence>
<evidence type="ECO:0000256" key="5">
    <source>
        <dbReference type="ARBA" id="ARBA00022741"/>
    </source>
</evidence>